<keyword evidence="1" id="KW-1133">Transmembrane helix</keyword>
<name>X1CLP4_9ZZZZ</name>
<protein>
    <submittedName>
        <fullName evidence="2">Uncharacterized protein</fullName>
    </submittedName>
</protein>
<gene>
    <name evidence="2" type="ORF">S01H4_64244</name>
</gene>
<organism evidence="2">
    <name type="scientific">marine sediment metagenome</name>
    <dbReference type="NCBI Taxonomy" id="412755"/>
    <lineage>
        <taxon>unclassified sequences</taxon>
        <taxon>metagenomes</taxon>
        <taxon>ecological metagenomes</taxon>
    </lineage>
</organism>
<feature type="non-terminal residue" evidence="2">
    <location>
        <position position="127"/>
    </location>
</feature>
<keyword evidence="1" id="KW-0812">Transmembrane</keyword>
<comment type="caution">
    <text evidence="2">The sequence shown here is derived from an EMBL/GenBank/DDBJ whole genome shotgun (WGS) entry which is preliminary data.</text>
</comment>
<dbReference type="AlphaFoldDB" id="X1CLP4"/>
<evidence type="ECO:0000313" key="2">
    <source>
        <dbReference type="EMBL" id="GAH08667.1"/>
    </source>
</evidence>
<feature type="transmembrane region" description="Helical" evidence="1">
    <location>
        <begin position="94"/>
        <end position="114"/>
    </location>
</feature>
<reference evidence="2" key="1">
    <citation type="journal article" date="2014" name="Front. Microbiol.">
        <title>High frequency of phylogenetically diverse reductive dehalogenase-homologous genes in deep subseafloor sedimentary metagenomes.</title>
        <authorList>
            <person name="Kawai M."/>
            <person name="Futagami T."/>
            <person name="Toyoda A."/>
            <person name="Takaki Y."/>
            <person name="Nishi S."/>
            <person name="Hori S."/>
            <person name="Arai W."/>
            <person name="Tsubouchi T."/>
            <person name="Morono Y."/>
            <person name="Uchiyama I."/>
            <person name="Ito T."/>
            <person name="Fujiyama A."/>
            <person name="Inagaki F."/>
            <person name="Takami H."/>
        </authorList>
    </citation>
    <scope>NUCLEOTIDE SEQUENCE</scope>
    <source>
        <strain evidence="2">Expedition CK06-06</strain>
    </source>
</reference>
<accession>X1CLP4</accession>
<keyword evidence="1" id="KW-0472">Membrane</keyword>
<sequence>MQTNISITLTEVGEIEAYFMNETQYSQLKNETGFSSEIEKLRVNLGSIGFEPLYNVTYYTVITNIENNTINVSIYTNEKYRFNVFDFANAFNGLNLALIGGATFITSFAFGNLFDKLIRKVLNSPIF</sequence>
<dbReference type="EMBL" id="BART01038896">
    <property type="protein sequence ID" value="GAH08667.1"/>
    <property type="molecule type" value="Genomic_DNA"/>
</dbReference>
<proteinExistence type="predicted"/>
<evidence type="ECO:0000256" key="1">
    <source>
        <dbReference type="SAM" id="Phobius"/>
    </source>
</evidence>